<name>A0ABZ0L664_9BACL</name>
<keyword evidence="1" id="KW-0812">Transmembrane</keyword>
<gene>
    <name evidence="2" type="ORF">QWT69_00875</name>
</gene>
<accession>A0ABZ0L664</accession>
<keyword evidence="1" id="KW-1133">Transmembrane helix</keyword>
<sequence>MYSDFYANFSSIVIAWSFWWVGLLLFQRIANRYPEKNTWKKDVILSLFQSVFVVISLPILAYFIKP</sequence>
<dbReference type="Proteomes" id="UP001303902">
    <property type="component" value="Chromosome"/>
</dbReference>
<organism evidence="2 3">
    <name type="scientific">Sporosarcina oncorhynchi</name>
    <dbReference type="NCBI Taxonomy" id="3056444"/>
    <lineage>
        <taxon>Bacteria</taxon>
        <taxon>Bacillati</taxon>
        <taxon>Bacillota</taxon>
        <taxon>Bacilli</taxon>
        <taxon>Bacillales</taxon>
        <taxon>Caryophanaceae</taxon>
        <taxon>Sporosarcina</taxon>
    </lineage>
</organism>
<evidence type="ECO:0000256" key="1">
    <source>
        <dbReference type="SAM" id="Phobius"/>
    </source>
</evidence>
<feature type="transmembrane region" description="Helical" evidence="1">
    <location>
        <begin position="47"/>
        <end position="64"/>
    </location>
</feature>
<evidence type="ECO:0000313" key="2">
    <source>
        <dbReference type="EMBL" id="WOV87707.1"/>
    </source>
</evidence>
<feature type="transmembrane region" description="Helical" evidence="1">
    <location>
        <begin position="6"/>
        <end position="26"/>
    </location>
</feature>
<proteinExistence type="predicted"/>
<evidence type="ECO:0000313" key="3">
    <source>
        <dbReference type="Proteomes" id="UP001303902"/>
    </source>
</evidence>
<reference evidence="2 3" key="1">
    <citation type="submission" date="2023-06" db="EMBL/GenBank/DDBJ databases">
        <title>Sporosarcina sp. nov., isolated from Korean tranditional fermented seafood 'Jeotgal'.</title>
        <authorList>
            <person name="Yang A.I."/>
            <person name="Shin N.-R."/>
        </authorList>
    </citation>
    <scope>NUCLEOTIDE SEQUENCE [LARGE SCALE GENOMIC DNA]</scope>
    <source>
        <strain evidence="2 3">T2O-4</strain>
    </source>
</reference>
<dbReference type="EMBL" id="CP129118">
    <property type="protein sequence ID" value="WOV87707.1"/>
    <property type="molecule type" value="Genomic_DNA"/>
</dbReference>
<keyword evidence="3" id="KW-1185">Reference proteome</keyword>
<protein>
    <submittedName>
        <fullName evidence="2">Uncharacterized protein</fullName>
    </submittedName>
</protein>
<dbReference type="RefSeq" id="WP_317968073.1">
    <property type="nucleotide sequence ID" value="NZ_CP129118.1"/>
</dbReference>
<keyword evidence="1" id="KW-0472">Membrane</keyword>